<keyword evidence="3" id="KW-0482">Metalloprotease</keyword>
<keyword evidence="1" id="KW-0812">Transmembrane</keyword>
<comment type="caution">
    <text evidence="3">The sequence shown here is derived from an EMBL/GenBank/DDBJ whole genome shotgun (WGS) entry which is preliminary data.</text>
</comment>
<keyword evidence="3" id="KW-0645">Protease</keyword>
<feature type="transmembrane region" description="Helical" evidence="1">
    <location>
        <begin position="192"/>
        <end position="215"/>
    </location>
</feature>
<dbReference type="AlphaFoldDB" id="A0AAW5QXU1"/>
<organism evidence="3 4">
    <name type="scientific">Microbaculum marinisediminis</name>
    <dbReference type="NCBI Taxonomy" id="2931392"/>
    <lineage>
        <taxon>Bacteria</taxon>
        <taxon>Pseudomonadati</taxon>
        <taxon>Pseudomonadota</taxon>
        <taxon>Alphaproteobacteria</taxon>
        <taxon>Hyphomicrobiales</taxon>
        <taxon>Tepidamorphaceae</taxon>
        <taxon>Microbaculum</taxon>
    </lineage>
</organism>
<feature type="domain" description="CAAX prenyl protease 2/Lysostaphin resistance protein A-like" evidence="2">
    <location>
        <begin position="112"/>
        <end position="200"/>
    </location>
</feature>
<feature type="transmembrane region" description="Helical" evidence="1">
    <location>
        <begin position="76"/>
        <end position="97"/>
    </location>
</feature>
<keyword evidence="1" id="KW-0472">Membrane</keyword>
<evidence type="ECO:0000256" key="1">
    <source>
        <dbReference type="SAM" id="Phobius"/>
    </source>
</evidence>
<proteinExistence type="predicted"/>
<dbReference type="GO" id="GO:0004175">
    <property type="term" value="F:endopeptidase activity"/>
    <property type="evidence" value="ECO:0007669"/>
    <property type="project" value="UniProtKB-ARBA"/>
</dbReference>
<evidence type="ECO:0000313" key="4">
    <source>
        <dbReference type="Proteomes" id="UP001320898"/>
    </source>
</evidence>
<dbReference type="GO" id="GO:0008237">
    <property type="term" value="F:metallopeptidase activity"/>
    <property type="evidence" value="ECO:0007669"/>
    <property type="project" value="UniProtKB-KW"/>
</dbReference>
<sequence>MSISRSSAATAASLPRLWAEFGLIFVATPLIMALGLPPSVIWTGLAGMLILAVILLSRSIGFSWRSLLARPVVTDWTVLAGFVVLTVAVALALVLWLRPNALFMLPLHNERLWILILIFYPFVSALPQEIVFRALFFGRYGALFPGRHVAIAANAGVFSLAHLFYWNWPAVILTLFGGVVFAWAYREKGSFLFAWLMHALAGQIVFTTGLGVFFFHGMVR</sequence>
<keyword evidence="4" id="KW-1185">Reference proteome</keyword>
<name>A0AAW5QXU1_9HYPH</name>
<feature type="transmembrane region" description="Helical" evidence="1">
    <location>
        <begin position="40"/>
        <end position="64"/>
    </location>
</feature>
<feature type="transmembrane region" description="Helical" evidence="1">
    <location>
        <begin position="12"/>
        <end position="34"/>
    </location>
</feature>
<gene>
    <name evidence="3" type="ORF">MUB46_10845</name>
</gene>
<dbReference type="InterPro" id="IPR003675">
    <property type="entry name" value="Rce1/LyrA-like_dom"/>
</dbReference>
<dbReference type="RefSeq" id="WP_261615916.1">
    <property type="nucleotide sequence ID" value="NZ_JALIDZ010000004.1"/>
</dbReference>
<keyword evidence="1" id="KW-1133">Transmembrane helix</keyword>
<feature type="transmembrane region" description="Helical" evidence="1">
    <location>
        <begin position="168"/>
        <end position="185"/>
    </location>
</feature>
<protein>
    <submittedName>
        <fullName evidence="3">CPBP family intramembrane metalloprotease</fullName>
    </submittedName>
</protein>
<dbReference type="EMBL" id="JALIDZ010000004">
    <property type="protein sequence ID" value="MCT8972354.1"/>
    <property type="molecule type" value="Genomic_DNA"/>
</dbReference>
<dbReference type="Proteomes" id="UP001320898">
    <property type="component" value="Unassembled WGS sequence"/>
</dbReference>
<dbReference type="GO" id="GO:0080120">
    <property type="term" value="P:CAAX-box protein maturation"/>
    <property type="evidence" value="ECO:0007669"/>
    <property type="project" value="UniProtKB-ARBA"/>
</dbReference>
<feature type="transmembrane region" description="Helical" evidence="1">
    <location>
        <begin position="112"/>
        <end position="132"/>
    </location>
</feature>
<evidence type="ECO:0000259" key="2">
    <source>
        <dbReference type="Pfam" id="PF02517"/>
    </source>
</evidence>
<evidence type="ECO:0000313" key="3">
    <source>
        <dbReference type="EMBL" id="MCT8972354.1"/>
    </source>
</evidence>
<reference evidence="3 4" key="1">
    <citation type="submission" date="2022-04" db="EMBL/GenBank/DDBJ databases">
        <authorList>
            <person name="Ye Y.-Q."/>
            <person name="Du Z.-J."/>
        </authorList>
    </citation>
    <scope>NUCLEOTIDE SEQUENCE [LARGE SCALE GENOMIC DNA]</scope>
    <source>
        <strain evidence="3 4">A6E488</strain>
    </source>
</reference>
<accession>A0AAW5QXU1</accession>
<dbReference type="Pfam" id="PF02517">
    <property type="entry name" value="Rce1-like"/>
    <property type="match status" value="1"/>
</dbReference>
<keyword evidence="3" id="KW-0378">Hydrolase</keyword>